<sequence length="360" mass="40965">MQTNVSLPSSSSKFQSIFRREPSMAFTELDSDSSISAINGNRLYNTLLVQDRQEMVNRHSLCLHRLRRAADEATSLRRENTSLRSVNVELNKKLRLLIQASVQNRLGSWTMFRGEKGTEKKAIRFPEGETRNERRTSSIGSEDERFSLPKSISVKSEEYLRKAQAIAINGGRTRHSSQSRIPALQNVKSRLPSPPPQFSVPLLTSQPLLVSDSPFLFFFSQSNSSPNFDAHGEFFRCCFSSYTFLVHPHKRKVYVGGGKNNDHEPIEIEVNRQGSFKTELCNKWQEMGNCPYGEHCQFAHGIEELRPVIRHPRYKTEVCRMVLAGIACPYGHRCHFLHALADQELSSSGLLKPRAVKLNR</sequence>
<keyword evidence="4 5" id="KW-0862">Zinc</keyword>
<proteinExistence type="predicted"/>
<dbReference type="InterPro" id="IPR036855">
    <property type="entry name" value="Znf_CCCH_sf"/>
</dbReference>
<dbReference type="AlphaFoldDB" id="W9RGH0"/>
<feature type="domain" description="C3H1-type" evidence="6">
    <location>
        <begin position="275"/>
        <end position="303"/>
    </location>
</feature>
<accession>W9RGH0</accession>
<dbReference type="GO" id="GO:0008270">
    <property type="term" value="F:zinc ion binding"/>
    <property type="evidence" value="ECO:0007669"/>
    <property type="project" value="UniProtKB-KW"/>
</dbReference>
<dbReference type="Pfam" id="PF00642">
    <property type="entry name" value="zf-CCCH"/>
    <property type="match status" value="2"/>
</dbReference>
<evidence type="ECO:0000313" key="8">
    <source>
        <dbReference type="Proteomes" id="UP000030645"/>
    </source>
</evidence>
<name>W9RGH0_9ROSA</name>
<protein>
    <submittedName>
        <fullName evidence="7">Zinc finger CCCH domain-containing protein 15</fullName>
    </submittedName>
</protein>
<dbReference type="KEGG" id="mnt:21400345"/>
<evidence type="ECO:0000256" key="2">
    <source>
        <dbReference type="ARBA" id="ARBA00022737"/>
    </source>
</evidence>
<reference evidence="8" key="1">
    <citation type="submission" date="2013-01" db="EMBL/GenBank/DDBJ databases">
        <title>Draft Genome Sequence of a Mulberry Tree, Morus notabilis C.K. Schneid.</title>
        <authorList>
            <person name="He N."/>
            <person name="Zhao S."/>
        </authorList>
    </citation>
    <scope>NUCLEOTIDE SEQUENCE</scope>
</reference>
<feature type="domain" description="C3H1-type" evidence="6">
    <location>
        <begin position="313"/>
        <end position="341"/>
    </location>
</feature>
<evidence type="ECO:0000256" key="4">
    <source>
        <dbReference type="ARBA" id="ARBA00022833"/>
    </source>
</evidence>
<dbReference type="FunFam" id="4.10.1000.10:FF:000002">
    <property type="entry name" value="Zinc finger protein 36, C3H1 type-like 1"/>
    <property type="match status" value="1"/>
</dbReference>
<dbReference type="Proteomes" id="UP000030645">
    <property type="component" value="Unassembled WGS sequence"/>
</dbReference>
<keyword evidence="3 5" id="KW-0863">Zinc-finger</keyword>
<dbReference type="PROSITE" id="PS50103">
    <property type="entry name" value="ZF_C3H1"/>
    <property type="match status" value="2"/>
</dbReference>
<feature type="zinc finger region" description="C3H1-type" evidence="5">
    <location>
        <begin position="275"/>
        <end position="303"/>
    </location>
</feature>
<gene>
    <name evidence="7" type="ORF">L484_017342</name>
</gene>
<dbReference type="EMBL" id="KE345006">
    <property type="protein sequence ID" value="EXB89376.1"/>
    <property type="molecule type" value="Genomic_DNA"/>
</dbReference>
<dbReference type="SUPFAM" id="SSF90229">
    <property type="entry name" value="CCCH zinc finger"/>
    <property type="match status" value="2"/>
</dbReference>
<dbReference type="InterPro" id="IPR045877">
    <property type="entry name" value="ZFP36-like"/>
</dbReference>
<evidence type="ECO:0000256" key="5">
    <source>
        <dbReference type="PROSITE-ProRule" id="PRU00723"/>
    </source>
</evidence>
<dbReference type="eggNOG" id="KOG1677">
    <property type="taxonomic scope" value="Eukaryota"/>
</dbReference>
<dbReference type="PANTHER" id="PTHR12547:SF162">
    <property type="entry name" value="ZINC FINGER CCCH DOMAIN-CONTAINING PROTEIN 15"/>
    <property type="match status" value="1"/>
</dbReference>
<feature type="zinc finger region" description="C3H1-type" evidence="5">
    <location>
        <begin position="313"/>
        <end position="341"/>
    </location>
</feature>
<keyword evidence="8" id="KW-1185">Reference proteome</keyword>
<dbReference type="GO" id="GO:0003729">
    <property type="term" value="F:mRNA binding"/>
    <property type="evidence" value="ECO:0007669"/>
    <property type="project" value="InterPro"/>
</dbReference>
<evidence type="ECO:0000313" key="7">
    <source>
        <dbReference type="EMBL" id="EXB89376.1"/>
    </source>
</evidence>
<dbReference type="SMART" id="SM00356">
    <property type="entry name" value="ZnF_C3H1"/>
    <property type="match status" value="2"/>
</dbReference>
<evidence type="ECO:0000259" key="6">
    <source>
        <dbReference type="PROSITE" id="PS50103"/>
    </source>
</evidence>
<dbReference type="FunFam" id="4.10.1000.10:FF:000001">
    <property type="entry name" value="zinc finger CCCH domain-containing protein 15-like"/>
    <property type="match status" value="1"/>
</dbReference>
<keyword evidence="1 5" id="KW-0479">Metal-binding</keyword>
<dbReference type="OrthoDB" id="410307at2759"/>
<evidence type="ECO:0000256" key="3">
    <source>
        <dbReference type="ARBA" id="ARBA00022771"/>
    </source>
</evidence>
<keyword evidence="2" id="KW-0677">Repeat</keyword>
<dbReference type="Gene3D" id="4.10.1000.10">
    <property type="entry name" value="Zinc finger, CCCH-type"/>
    <property type="match status" value="2"/>
</dbReference>
<dbReference type="STRING" id="981085.W9RGH0"/>
<dbReference type="InterPro" id="IPR000571">
    <property type="entry name" value="Znf_CCCH"/>
</dbReference>
<evidence type="ECO:0000256" key="1">
    <source>
        <dbReference type="ARBA" id="ARBA00022723"/>
    </source>
</evidence>
<organism evidence="7 8">
    <name type="scientific">Morus notabilis</name>
    <dbReference type="NCBI Taxonomy" id="981085"/>
    <lineage>
        <taxon>Eukaryota</taxon>
        <taxon>Viridiplantae</taxon>
        <taxon>Streptophyta</taxon>
        <taxon>Embryophyta</taxon>
        <taxon>Tracheophyta</taxon>
        <taxon>Spermatophyta</taxon>
        <taxon>Magnoliopsida</taxon>
        <taxon>eudicotyledons</taxon>
        <taxon>Gunneridae</taxon>
        <taxon>Pentapetalae</taxon>
        <taxon>rosids</taxon>
        <taxon>fabids</taxon>
        <taxon>Rosales</taxon>
        <taxon>Moraceae</taxon>
        <taxon>Moreae</taxon>
        <taxon>Morus</taxon>
    </lineage>
</organism>
<dbReference type="PANTHER" id="PTHR12547">
    <property type="entry name" value="CCCH ZINC FINGER/TIS11-RELATED"/>
    <property type="match status" value="1"/>
</dbReference>